<dbReference type="PANTHER" id="PTHR30456">
    <property type="entry name" value="PYRIDOXINE 5'-PHOSPHATE SYNTHASE"/>
    <property type="match status" value="1"/>
</dbReference>
<dbReference type="Gene3D" id="3.20.20.70">
    <property type="entry name" value="Aldolase class I"/>
    <property type="match status" value="1"/>
</dbReference>
<feature type="binding site" evidence="4">
    <location>
        <position position="10"/>
    </location>
    <ligand>
        <name>3-amino-2-oxopropyl phosphate</name>
        <dbReference type="ChEBI" id="CHEBI:57279"/>
    </ligand>
</feature>
<evidence type="ECO:0000256" key="1">
    <source>
        <dbReference type="ARBA" id="ARBA00022490"/>
    </source>
</evidence>
<keyword evidence="3 4" id="KW-0664">Pyridoxine biosynthesis</keyword>
<feature type="active site" description="Proton donor" evidence="4">
    <location>
        <position position="195"/>
    </location>
</feature>
<feature type="binding site" evidence="4">
    <location>
        <position position="196"/>
    </location>
    <ligand>
        <name>3-amino-2-oxopropyl phosphate</name>
        <dbReference type="ChEBI" id="CHEBI:57279"/>
    </ligand>
</feature>
<sequence length="241" mass="27310">MKNKIRLGVNVDHVATLRQVRGGTTPYPSVLDMVKKSVKGGAEQITIHLREDRRHIQLHDLKLLAKECPVPLNLEMAATSQMVAFAKKYRPDWVCFVPEKRAELTTEGGLDVKKGFKKMAPMVEKLQRIGIEISMFIEPSIEQVEASYEIGADAVEFHTGKWVHLTGPRKEKEWKRLVDAAEWANYLGMNVHAGHGLDYGHSKMINKLPYLQEVNIGHSLICYALEDGLEASVRKMRKILK</sequence>
<comment type="pathway">
    <text evidence="4">Cofactor biosynthesis; pyridoxine 5'-phosphate biosynthesis; pyridoxine 5'-phosphate from D-erythrose 4-phosphate: step 5/5.</text>
</comment>
<comment type="function">
    <text evidence="4">Catalyzes the complicated ring closure reaction between the two acyclic compounds 1-deoxy-D-xylulose-5-phosphate (DXP) and 3-amino-2-oxopropyl phosphate (1-amino-acetone-3-phosphate or AAP) to form pyridoxine 5'-phosphate (PNP) and inorganic phosphate.</text>
</comment>
<feature type="binding site" evidence="4">
    <location>
        <begin position="12"/>
        <end position="13"/>
    </location>
    <ligand>
        <name>1-deoxy-D-xylulose 5-phosphate</name>
        <dbReference type="ChEBI" id="CHEBI:57792"/>
    </ligand>
</feature>
<feature type="binding site" evidence="4">
    <location>
        <position position="21"/>
    </location>
    <ligand>
        <name>3-amino-2-oxopropyl phosphate</name>
        <dbReference type="ChEBI" id="CHEBI:57279"/>
    </ligand>
</feature>
<dbReference type="SUPFAM" id="SSF63892">
    <property type="entry name" value="Pyridoxine 5'-phosphate synthase"/>
    <property type="match status" value="1"/>
</dbReference>
<dbReference type="InterPro" id="IPR004569">
    <property type="entry name" value="PyrdxlP_synth_PdxJ"/>
</dbReference>
<comment type="subcellular location">
    <subcellularLocation>
        <location evidence="4">Cytoplasm</location>
    </subcellularLocation>
</comment>
<comment type="subunit">
    <text evidence="4">Homooctamer; tetramer of dimers.</text>
</comment>
<feature type="site" description="Transition state stabilizer" evidence="4">
    <location>
        <position position="156"/>
    </location>
</feature>
<evidence type="ECO:0000256" key="4">
    <source>
        <dbReference type="HAMAP-Rule" id="MF_00279"/>
    </source>
</evidence>
<dbReference type="InterPro" id="IPR036130">
    <property type="entry name" value="Pyridoxine-5'_phos_synth"/>
</dbReference>
<feature type="binding site" evidence="4">
    <location>
        <begin position="217"/>
        <end position="218"/>
    </location>
    <ligand>
        <name>3-amino-2-oxopropyl phosphate</name>
        <dbReference type="ChEBI" id="CHEBI:57279"/>
    </ligand>
</feature>
<evidence type="ECO:0000256" key="2">
    <source>
        <dbReference type="ARBA" id="ARBA00022679"/>
    </source>
</evidence>
<dbReference type="PANTHER" id="PTHR30456:SF0">
    <property type="entry name" value="PYRIDOXINE 5'-PHOSPHATE SYNTHASE"/>
    <property type="match status" value="1"/>
</dbReference>
<evidence type="ECO:0000313" key="6">
    <source>
        <dbReference type="EMBL" id="UOF02080.1"/>
    </source>
</evidence>
<dbReference type="CDD" id="cd00003">
    <property type="entry name" value="PNPsynthase"/>
    <property type="match status" value="1"/>
</dbReference>
<comment type="similarity">
    <text evidence="4">Belongs to the PNP synthase family.</text>
</comment>
<gene>
    <name evidence="4" type="primary">pdxJ</name>
    <name evidence="6" type="ORF">MNR06_03810</name>
</gene>
<comment type="catalytic activity">
    <reaction evidence="4">
        <text>3-amino-2-oxopropyl phosphate + 1-deoxy-D-xylulose 5-phosphate = pyridoxine 5'-phosphate + phosphate + 2 H2O + H(+)</text>
        <dbReference type="Rhea" id="RHEA:15265"/>
        <dbReference type="ChEBI" id="CHEBI:15377"/>
        <dbReference type="ChEBI" id="CHEBI:15378"/>
        <dbReference type="ChEBI" id="CHEBI:43474"/>
        <dbReference type="ChEBI" id="CHEBI:57279"/>
        <dbReference type="ChEBI" id="CHEBI:57792"/>
        <dbReference type="ChEBI" id="CHEBI:58589"/>
        <dbReference type="EC" id="2.6.99.2"/>
    </reaction>
</comment>
<keyword evidence="2 4" id="KW-0808">Transferase</keyword>
<dbReference type="GO" id="GO:0033856">
    <property type="term" value="F:pyridoxine 5'-phosphate synthase activity"/>
    <property type="evidence" value="ECO:0007669"/>
    <property type="project" value="UniProtKB-EC"/>
</dbReference>
<evidence type="ECO:0000313" key="7">
    <source>
        <dbReference type="Proteomes" id="UP000830116"/>
    </source>
</evidence>
<dbReference type="EC" id="2.6.99.2" evidence="4 5"/>
<proteinExistence type="inferred from homology"/>
<dbReference type="EMBL" id="CP093442">
    <property type="protein sequence ID" value="UOF02080.1"/>
    <property type="molecule type" value="Genomic_DNA"/>
</dbReference>
<keyword evidence="7" id="KW-1185">Reference proteome</keyword>
<keyword evidence="1 4" id="KW-0963">Cytoplasm</keyword>
<dbReference type="Proteomes" id="UP000830116">
    <property type="component" value="Chromosome"/>
</dbReference>
<evidence type="ECO:0000256" key="5">
    <source>
        <dbReference type="NCBIfam" id="TIGR00559"/>
    </source>
</evidence>
<reference evidence="6" key="1">
    <citation type="submission" date="2022-03" db="EMBL/GenBank/DDBJ databases">
        <title>Genome Identification and Characterization of new species Bdellovibrio reynosense LBG001 sp. nov. from a Mexico soil sample.</title>
        <authorList>
            <person name="Camilli A."/>
            <person name="Ajao Y."/>
            <person name="Guo X."/>
        </authorList>
    </citation>
    <scope>NUCLEOTIDE SEQUENCE</scope>
    <source>
        <strain evidence="6">LBG001</strain>
    </source>
</reference>
<accession>A0ABY4CIM7</accession>
<name>A0ABY4CIM7_9BACT</name>
<dbReference type="RefSeq" id="WP_243538723.1">
    <property type="nucleotide sequence ID" value="NZ_CP093442.1"/>
</dbReference>
<dbReference type="Pfam" id="PF03740">
    <property type="entry name" value="PdxJ"/>
    <property type="match status" value="1"/>
</dbReference>
<feature type="binding site" evidence="4">
    <location>
        <position position="105"/>
    </location>
    <ligand>
        <name>1-deoxy-D-xylulose 5-phosphate</name>
        <dbReference type="ChEBI" id="CHEBI:57792"/>
    </ligand>
</feature>
<dbReference type="NCBIfam" id="NF003625">
    <property type="entry name" value="PRK05265.1-3"/>
    <property type="match status" value="1"/>
</dbReference>
<dbReference type="NCBIfam" id="NF003627">
    <property type="entry name" value="PRK05265.1-5"/>
    <property type="match status" value="1"/>
</dbReference>
<dbReference type="InterPro" id="IPR013785">
    <property type="entry name" value="Aldolase_TIM"/>
</dbReference>
<dbReference type="HAMAP" id="MF_00279">
    <property type="entry name" value="PdxJ"/>
    <property type="match status" value="1"/>
</dbReference>
<organism evidence="6 7">
    <name type="scientific">Bdellovibrio reynosensis</name>
    <dbReference type="NCBI Taxonomy" id="2835041"/>
    <lineage>
        <taxon>Bacteria</taxon>
        <taxon>Pseudomonadati</taxon>
        <taxon>Bdellovibrionota</taxon>
        <taxon>Bdellovibrionia</taxon>
        <taxon>Bdellovibrionales</taxon>
        <taxon>Pseudobdellovibrionaceae</taxon>
        <taxon>Bdellovibrio</taxon>
    </lineage>
</organism>
<dbReference type="NCBIfam" id="TIGR00559">
    <property type="entry name" value="pdxJ"/>
    <property type="match status" value="1"/>
</dbReference>
<feature type="binding site" evidence="4">
    <location>
        <position position="50"/>
    </location>
    <ligand>
        <name>1-deoxy-D-xylulose 5-phosphate</name>
        <dbReference type="ChEBI" id="CHEBI:57792"/>
    </ligand>
</feature>
<protein>
    <recommendedName>
        <fullName evidence="4 5">Pyridoxine 5'-phosphate synthase</fullName>
        <shortName evidence="4">PNP synthase</shortName>
        <ecNumber evidence="4 5">2.6.99.2</ecNumber>
    </recommendedName>
</protein>
<feature type="active site" description="Proton acceptor" evidence="4">
    <location>
        <position position="75"/>
    </location>
</feature>
<feature type="active site" description="Proton acceptor" evidence="4">
    <location>
        <position position="48"/>
    </location>
</feature>
<feature type="binding site" evidence="4">
    <location>
        <position position="55"/>
    </location>
    <ligand>
        <name>1-deoxy-D-xylulose 5-phosphate</name>
        <dbReference type="ChEBI" id="CHEBI:57792"/>
    </ligand>
</feature>
<evidence type="ECO:0000256" key="3">
    <source>
        <dbReference type="ARBA" id="ARBA00023096"/>
    </source>
</evidence>